<feature type="non-terminal residue" evidence="1">
    <location>
        <position position="150"/>
    </location>
</feature>
<dbReference type="AlphaFoldDB" id="A0AA38KZN8"/>
<evidence type="ECO:0000313" key="2">
    <source>
        <dbReference type="Proteomes" id="UP000824469"/>
    </source>
</evidence>
<gene>
    <name evidence="1" type="ORF">KI387_025946</name>
</gene>
<accession>A0AA38KZN8</accession>
<keyword evidence="2" id="KW-1185">Reference proteome</keyword>
<dbReference type="EMBL" id="JAHRHJ020000006">
    <property type="protein sequence ID" value="KAH9310911.1"/>
    <property type="molecule type" value="Genomic_DNA"/>
</dbReference>
<reference evidence="1 2" key="1">
    <citation type="journal article" date="2021" name="Nat. Plants">
        <title>The Taxus genome provides insights into paclitaxel biosynthesis.</title>
        <authorList>
            <person name="Xiong X."/>
            <person name="Gou J."/>
            <person name="Liao Q."/>
            <person name="Li Y."/>
            <person name="Zhou Q."/>
            <person name="Bi G."/>
            <person name="Li C."/>
            <person name="Du R."/>
            <person name="Wang X."/>
            <person name="Sun T."/>
            <person name="Guo L."/>
            <person name="Liang H."/>
            <person name="Lu P."/>
            <person name="Wu Y."/>
            <person name="Zhang Z."/>
            <person name="Ro D.K."/>
            <person name="Shang Y."/>
            <person name="Huang S."/>
            <person name="Yan J."/>
        </authorList>
    </citation>
    <scope>NUCLEOTIDE SEQUENCE [LARGE SCALE GENOMIC DNA]</scope>
    <source>
        <strain evidence="1">Ta-2019</strain>
    </source>
</reference>
<name>A0AA38KZN8_TAXCH</name>
<comment type="caution">
    <text evidence="1">The sequence shown here is derived from an EMBL/GenBank/DDBJ whole genome shotgun (WGS) entry which is preliminary data.</text>
</comment>
<proteinExistence type="predicted"/>
<organism evidence="1 2">
    <name type="scientific">Taxus chinensis</name>
    <name type="common">Chinese yew</name>
    <name type="synonym">Taxus wallichiana var. chinensis</name>
    <dbReference type="NCBI Taxonomy" id="29808"/>
    <lineage>
        <taxon>Eukaryota</taxon>
        <taxon>Viridiplantae</taxon>
        <taxon>Streptophyta</taxon>
        <taxon>Embryophyta</taxon>
        <taxon>Tracheophyta</taxon>
        <taxon>Spermatophyta</taxon>
        <taxon>Pinopsida</taxon>
        <taxon>Pinidae</taxon>
        <taxon>Conifers II</taxon>
        <taxon>Cupressales</taxon>
        <taxon>Taxaceae</taxon>
        <taxon>Taxus</taxon>
    </lineage>
</organism>
<protein>
    <submittedName>
        <fullName evidence="1">Uncharacterized protein</fullName>
    </submittedName>
</protein>
<sequence length="150" mass="16030">VPEAVLALDQAVVLDREVPEAVLALDQAVVLDRVLVSDQGLVSGLDLVLGQVLVLDLVLGAWDLPLQCWETTGVEVLAAGAGVAVLAAALVKYCSVCVVAGCWRCAVVDAAHLWEDLLRHLITESGSSNEFRRLLKQTFGFTFYPTEVTA</sequence>
<dbReference type="Proteomes" id="UP000824469">
    <property type="component" value="Unassembled WGS sequence"/>
</dbReference>
<evidence type="ECO:0000313" key="1">
    <source>
        <dbReference type="EMBL" id="KAH9310911.1"/>
    </source>
</evidence>